<dbReference type="EMBL" id="MSIE01000052">
    <property type="protein sequence ID" value="OLF14616.1"/>
    <property type="molecule type" value="Genomic_DNA"/>
</dbReference>
<sequence>MNPPNPLDAVAEVVAGFGIGARRVREAVALLAEGPRTLDELVRECALPRRTVEALLAAARPDLDGNPEAGAALRADRADAYRERFATAALLATRPADPFAAQLAAHPELLAAARADIAAAPAARAALDHVSVTAETVVRRALWLAGTFDLPGARLLCVGDHDLTSLTVAALVPELAVTVVDLDERLLEFVEDRAAARGLDVRCLYADFRFGLPESVAGSADLVLTDPPYTPEGVQLFLGRGVQGLRDRTTGRLVMAYGFSPAHPALGMKVQHAVGELELVTEAILPAFNRYHGAQAVGSASDLYVCRPTARTRQVLDRRLERAAVRIYTHGAQSLEGAAHTLDPEVAEAVTTIASDGAPPVLVGPGWPRRDGASAVELSRVLTAGLPAASARPATVAVDLAEDPGPWLLRTLLAVNAERVAVLVPNNHPDLGNAAAQHALSDLLAAKYTLRLRRSTPTPAHAVVEARAVGAGSSPIAHHLLTRAHGRTGNVWREALVRHAGRALTKNEARAAVAAAVSRPAWLEVRLVDLPRHAVRGLLAEAEAGAKAPA</sequence>
<dbReference type="SUPFAM" id="SSF53335">
    <property type="entry name" value="S-adenosyl-L-methionine-dependent methyltransferases"/>
    <property type="match status" value="1"/>
</dbReference>
<dbReference type="InterPro" id="IPR051720">
    <property type="entry name" value="rRNA_MeTrfase/Polyamine_Synth"/>
</dbReference>
<protein>
    <recommendedName>
        <fullName evidence="1">N(4)-bis(aminopropyl)spermidine synthase C-terminal domain-containing protein</fullName>
    </recommendedName>
</protein>
<proteinExistence type="predicted"/>
<dbReference type="GO" id="GO:0003676">
    <property type="term" value="F:nucleic acid binding"/>
    <property type="evidence" value="ECO:0007669"/>
    <property type="project" value="InterPro"/>
</dbReference>
<evidence type="ECO:0000313" key="3">
    <source>
        <dbReference type="Proteomes" id="UP000185596"/>
    </source>
</evidence>
<dbReference type="RefSeq" id="WP_075128394.1">
    <property type="nucleotide sequence ID" value="NZ_MSIE01000052.1"/>
</dbReference>
<feature type="domain" description="N(4)-bis(aminopropyl)spermidine synthase C-terminal" evidence="1">
    <location>
        <begin position="119"/>
        <end position="295"/>
    </location>
</feature>
<accession>A0A1Q8CJT2</accession>
<dbReference type="OrthoDB" id="7593728at2"/>
<dbReference type="GO" id="GO:0032259">
    <property type="term" value="P:methylation"/>
    <property type="evidence" value="ECO:0007669"/>
    <property type="project" value="InterPro"/>
</dbReference>
<dbReference type="Gene3D" id="3.40.50.150">
    <property type="entry name" value="Vaccinia Virus protein VP39"/>
    <property type="match status" value="1"/>
</dbReference>
<dbReference type="PANTHER" id="PTHR23290">
    <property type="entry name" value="RRNA N6-ADENOSINE-METHYLTRANSFERASE METTL5"/>
    <property type="match status" value="1"/>
</dbReference>
<reference evidence="2 3" key="1">
    <citation type="submission" date="2016-12" db="EMBL/GenBank/DDBJ databases">
        <title>The draft genome sequence of Actinophytocola sp. 11-183.</title>
        <authorList>
            <person name="Wang W."/>
            <person name="Yuan L."/>
        </authorList>
    </citation>
    <scope>NUCLEOTIDE SEQUENCE [LARGE SCALE GENOMIC DNA]</scope>
    <source>
        <strain evidence="2 3">11-183</strain>
    </source>
</reference>
<evidence type="ECO:0000313" key="2">
    <source>
        <dbReference type="EMBL" id="OLF14616.1"/>
    </source>
</evidence>
<dbReference type="InterPro" id="IPR029063">
    <property type="entry name" value="SAM-dependent_MTases_sf"/>
</dbReference>
<dbReference type="PANTHER" id="PTHR23290:SF0">
    <property type="entry name" value="RRNA N6-ADENOSINE-METHYLTRANSFERASE METTL5"/>
    <property type="match status" value="1"/>
</dbReference>
<dbReference type="GO" id="GO:0006596">
    <property type="term" value="P:polyamine biosynthetic process"/>
    <property type="evidence" value="ECO:0007669"/>
    <property type="project" value="TreeGrafter"/>
</dbReference>
<dbReference type="AlphaFoldDB" id="A0A1Q8CJT2"/>
<dbReference type="InterPro" id="IPR002052">
    <property type="entry name" value="DNA_methylase_N6_adenine_CS"/>
</dbReference>
<organism evidence="2 3">
    <name type="scientific">Actinophytocola xanthii</name>
    <dbReference type="NCBI Taxonomy" id="1912961"/>
    <lineage>
        <taxon>Bacteria</taxon>
        <taxon>Bacillati</taxon>
        <taxon>Actinomycetota</taxon>
        <taxon>Actinomycetes</taxon>
        <taxon>Pseudonocardiales</taxon>
        <taxon>Pseudonocardiaceae</taxon>
    </lineage>
</organism>
<dbReference type="InterPro" id="IPR002723">
    <property type="entry name" value="BpsA_C"/>
</dbReference>
<dbReference type="Proteomes" id="UP000185596">
    <property type="component" value="Unassembled WGS sequence"/>
</dbReference>
<dbReference type="PROSITE" id="PS00092">
    <property type="entry name" value="N6_MTASE"/>
    <property type="match status" value="1"/>
</dbReference>
<dbReference type="Pfam" id="PF01861">
    <property type="entry name" value="BpsA_C"/>
    <property type="match status" value="1"/>
</dbReference>
<comment type="caution">
    <text evidence="2">The sequence shown here is derived from an EMBL/GenBank/DDBJ whole genome shotgun (WGS) entry which is preliminary data.</text>
</comment>
<name>A0A1Q8CJT2_9PSEU</name>
<evidence type="ECO:0000259" key="1">
    <source>
        <dbReference type="Pfam" id="PF01861"/>
    </source>
</evidence>
<keyword evidence="3" id="KW-1185">Reference proteome</keyword>
<dbReference type="GO" id="GO:0008168">
    <property type="term" value="F:methyltransferase activity"/>
    <property type="evidence" value="ECO:0007669"/>
    <property type="project" value="InterPro"/>
</dbReference>
<gene>
    <name evidence="2" type="ORF">BU204_26065</name>
</gene>
<dbReference type="STRING" id="1912961.BU204_26065"/>